<name>A0ABX7WA21_9GAMM</name>
<dbReference type="InterPro" id="IPR016181">
    <property type="entry name" value="Acyl_CoA_acyltransferase"/>
</dbReference>
<dbReference type="Gene3D" id="3.40.630.30">
    <property type="match status" value="1"/>
</dbReference>
<dbReference type="Pfam" id="PF13523">
    <property type="entry name" value="Acetyltransf_8"/>
    <property type="match status" value="1"/>
</dbReference>
<keyword evidence="1" id="KW-0046">Antibiotic resistance</keyword>
<accession>A0ABX7WA21</accession>
<evidence type="ECO:0000256" key="1">
    <source>
        <dbReference type="ARBA" id="ARBA00023251"/>
    </source>
</evidence>
<feature type="domain" description="N-acetyltransferase" evidence="2">
    <location>
        <begin position="20"/>
        <end position="177"/>
    </location>
</feature>
<dbReference type="PANTHER" id="PTHR31438">
    <property type="entry name" value="LYSINE N-ACYLTRANSFERASE C17G9.06C-RELATED"/>
    <property type="match status" value="1"/>
</dbReference>
<dbReference type="SUPFAM" id="SSF55729">
    <property type="entry name" value="Acyl-CoA N-acyltransferases (Nat)"/>
    <property type="match status" value="1"/>
</dbReference>
<dbReference type="PANTHER" id="PTHR31438:SF1">
    <property type="entry name" value="LYSINE N-ACYLTRANSFERASE C17G9.06C-RELATED"/>
    <property type="match status" value="1"/>
</dbReference>
<dbReference type="PROSITE" id="PS51186">
    <property type="entry name" value="GNAT"/>
    <property type="match status" value="1"/>
</dbReference>
<dbReference type="EMBL" id="CP053381">
    <property type="protein sequence ID" value="QTP57188.1"/>
    <property type="molecule type" value="Genomic_DNA"/>
</dbReference>
<reference evidence="3 4" key="1">
    <citation type="journal article" date="2021" name="Front. Microbiol.">
        <title>Aerobic Denitrification and Heterotrophic Sulfur Oxidation in the Genus Halomonas Revealed by Six Novel Species Characterizations and Genome-Based Analysis.</title>
        <authorList>
            <person name="Wang L."/>
            <person name="Shao Z."/>
        </authorList>
    </citation>
    <scope>NUCLEOTIDE SEQUENCE [LARGE SCALE GENOMIC DNA]</scope>
    <source>
        <strain evidence="3 4">MCCC 1A11059</strain>
    </source>
</reference>
<sequence>METAALVALRHMEVNVKRRLRLRPAAATDRPLLEHWDTQSHVFATPSAGGNRHAELGHHAEWRRQFIAERDGYPIGFVQIIAPAREQSAYWGELAPGVRAIDLWIGEPEELGKGYGTTTIQLALALCFADPEVFAVQIAVLADNRRVRHFYERLGFRFIEQRGLGNVTGCIYRLERRDWQA</sequence>
<evidence type="ECO:0000313" key="4">
    <source>
        <dbReference type="Proteomes" id="UP000671868"/>
    </source>
</evidence>
<evidence type="ECO:0000313" key="3">
    <source>
        <dbReference type="EMBL" id="QTP57188.1"/>
    </source>
</evidence>
<gene>
    <name evidence="3" type="ORF">HNO51_17810</name>
</gene>
<evidence type="ECO:0000259" key="2">
    <source>
        <dbReference type="PROSITE" id="PS51186"/>
    </source>
</evidence>
<keyword evidence="4" id="KW-1185">Reference proteome</keyword>
<dbReference type="Proteomes" id="UP000671868">
    <property type="component" value="Chromosome"/>
</dbReference>
<proteinExistence type="predicted"/>
<organism evidence="3 4">
    <name type="scientific">Billgrantia sulfidoxydans</name>
    <dbReference type="NCBI Taxonomy" id="2733484"/>
    <lineage>
        <taxon>Bacteria</taxon>
        <taxon>Pseudomonadati</taxon>
        <taxon>Pseudomonadota</taxon>
        <taxon>Gammaproteobacteria</taxon>
        <taxon>Oceanospirillales</taxon>
        <taxon>Halomonadaceae</taxon>
        <taxon>Billgrantia</taxon>
    </lineage>
</organism>
<dbReference type="InterPro" id="IPR000182">
    <property type="entry name" value="GNAT_dom"/>
</dbReference>
<protein>
    <submittedName>
        <fullName evidence="3">GNAT family N-acetyltransferase</fullName>
    </submittedName>
</protein>